<dbReference type="EMBL" id="ML992683">
    <property type="protein sequence ID" value="KAF2210103.1"/>
    <property type="molecule type" value="Genomic_DNA"/>
</dbReference>
<organism evidence="1 2">
    <name type="scientific">Cercospora zeae-maydis SCOH1-5</name>
    <dbReference type="NCBI Taxonomy" id="717836"/>
    <lineage>
        <taxon>Eukaryota</taxon>
        <taxon>Fungi</taxon>
        <taxon>Dikarya</taxon>
        <taxon>Ascomycota</taxon>
        <taxon>Pezizomycotina</taxon>
        <taxon>Dothideomycetes</taxon>
        <taxon>Dothideomycetidae</taxon>
        <taxon>Mycosphaerellales</taxon>
        <taxon>Mycosphaerellaceae</taxon>
        <taxon>Cercospora</taxon>
    </lineage>
</organism>
<reference evidence="1" key="1">
    <citation type="journal article" date="2020" name="Stud. Mycol.">
        <title>101 Dothideomycetes genomes: a test case for predicting lifestyles and emergence of pathogens.</title>
        <authorList>
            <person name="Haridas S."/>
            <person name="Albert R."/>
            <person name="Binder M."/>
            <person name="Bloem J."/>
            <person name="Labutti K."/>
            <person name="Salamov A."/>
            <person name="Andreopoulos B."/>
            <person name="Baker S."/>
            <person name="Barry K."/>
            <person name="Bills G."/>
            <person name="Bluhm B."/>
            <person name="Cannon C."/>
            <person name="Castanera R."/>
            <person name="Culley D."/>
            <person name="Daum C."/>
            <person name="Ezra D."/>
            <person name="Gonzalez J."/>
            <person name="Henrissat B."/>
            <person name="Kuo A."/>
            <person name="Liang C."/>
            <person name="Lipzen A."/>
            <person name="Lutzoni F."/>
            <person name="Magnuson J."/>
            <person name="Mondo S."/>
            <person name="Nolan M."/>
            <person name="Ohm R."/>
            <person name="Pangilinan J."/>
            <person name="Park H.-J."/>
            <person name="Ramirez L."/>
            <person name="Alfaro M."/>
            <person name="Sun H."/>
            <person name="Tritt A."/>
            <person name="Yoshinaga Y."/>
            <person name="Zwiers L.-H."/>
            <person name="Turgeon B."/>
            <person name="Goodwin S."/>
            <person name="Spatafora J."/>
            <person name="Crous P."/>
            <person name="Grigoriev I."/>
        </authorList>
    </citation>
    <scope>NUCLEOTIDE SEQUENCE</scope>
    <source>
        <strain evidence="1">SCOH1-5</strain>
    </source>
</reference>
<name>A0A6A6F9T4_9PEZI</name>
<proteinExistence type="predicted"/>
<dbReference type="Proteomes" id="UP000799539">
    <property type="component" value="Unassembled WGS sequence"/>
</dbReference>
<sequence length="89" mass="9426">MASNAEMSGMDQPIDLTNLNNASADELAKLTVDGDAMNLDQNNQFLADFGMGVGDAQANAQNSGMANPDDDIFAGLNMDMGELDDFTFD</sequence>
<gene>
    <name evidence="1" type="ORF">CERZMDRAFT_91236</name>
</gene>
<accession>A0A6A6F9T4</accession>
<evidence type="ECO:0000313" key="1">
    <source>
        <dbReference type="EMBL" id="KAF2210103.1"/>
    </source>
</evidence>
<evidence type="ECO:0000313" key="2">
    <source>
        <dbReference type="Proteomes" id="UP000799539"/>
    </source>
</evidence>
<keyword evidence="2" id="KW-1185">Reference proteome</keyword>
<protein>
    <submittedName>
        <fullName evidence="1">Uncharacterized protein</fullName>
    </submittedName>
</protein>
<dbReference type="AlphaFoldDB" id="A0A6A6F9T4"/>